<evidence type="ECO:0000313" key="2">
    <source>
        <dbReference type="EMBL" id="GFS79762.1"/>
    </source>
</evidence>
<proteinExistence type="predicted"/>
<gene>
    <name evidence="2" type="ORF">NPIL_406721</name>
</gene>
<reference evidence="2" key="1">
    <citation type="submission" date="2020-08" db="EMBL/GenBank/DDBJ databases">
        <title>Multicomponent nature underlies the extraordinary mechanical properties of spider dragline silk.</title>
        <authorList>
            <person name="Kono N."/>
            <person name="Nakamura H."/>
            <person name="Mori M."/>
            <person name="Yoshida Y."/>
            <person name="Ohtoshi R."/>
            <person name="Malay A.D."/>
            <person name="Moran D.A.P."/>
            <person name="Tomita M."/>
            <person name="Numata K."/>
            <person name="Arakawa K."/>
        </authorList>
    </citation>
    <scope>NUCLEOTIDE SEQUENCE</scope>
</reference>
<name>A0A8X6MV75_NEPPI</name>
<dbReference type="Proteomes" id="UP000887013">
    <property type="component" value="Unassembled WGS sequence"/>
</dbReference>
<dbReference type="EMBL" id="BMAW01051322">
    <property type="protein sequence ID" value="GFS79762.1"/>
    <property type="molecule type" value="Genomic_DNA"/>
</dbReference>
<organism evidence="2 3">
    <name type="scientific">Nephila pilipes</name>
    <name type="common">Giant wood spider</name>
    <name type="synonym">Nephila maculata</name>
    <dbReference type="NCBI Taxonomy" id="299642"/>
    <lineage>
        <taxon>Eukaryota</taxon>
        <taxon>Metazoa</taxon>
        <taxon>Ecdysozoa</taxon>
        <taxon>Arthropoda</taxon>
        <taxon>Chelicerata</taxon>
        <taxon>Arachnida</taxon>
        <taxon>Araneae</taxon>
        <taxon>Araneomorphae</taxon>
        <taxon>Entelegynae</taxon>
        <taxon>Araneoidea</taxon>
        <taxon>Nephilidae</taxon>
        <taxon>Nephila</taxon>
    </lineage>
</organism>
<comment type="caution">
    <text evidence="2">The sequence shown here is derived from an EMBL/GenBank/DDBJ whole genome shotgun (WGS) entry which is preliminary data.</text>
</comment>
<evidence type="ECO:0000256" key="1">
    <source>
        <dbReference type="SAM" id="MobiDB-lite"/>
    </source>
</evidence>
<protein>
    <submittedName>
        <fullName evidence="2">Uncharacterized protein</fullName>
    </submittedName>
</protein>
<keyword evidence="3" id="KW-1185">Reference proteome</keyword>
<dbReference type="AlphaFoldDB" id="A0A8X6MV75"/>
<accession>A0A8X6MV75</accession>
<feature type="region of interest" description="Disordered" evidence="1">
    <location>
        <begin position="1"/>
        <end position="26"/>
    </location>
</feature>
<evidence type="ECO:0000313" key="3">
    <source>
        <dbReference type="Proteomes" id="UP000887013"/>
    </source>
</evidence>
<sequence>MTQSLPTFHERRQASSRMKAAASTTKNSEFSHIAFLGDPSTSSQMARFNESEVRFNTLPNLSKTAVFRRRRVDGALIDQSSGWEHSE</sequence>